<keyword evidence="10" id="KW-0732">Signal</keyword>
<reference evidence="15 16" key="1">
    <citation type="submission" date="2013-12" db="EMBL/GenBank/DDBJ databases">
        <authorList>
            <consortium name="DOE Joint Genome Institute"/>
            <person name="Eisen J."/>
            <person name="Huntemann M."/>
            <person name="Han J."/>
            <person name="Chen A."/>
            <person name="Kyrpides N."/>
            <person name="Mavromatis K."/>
            <person name="Markowitz V."/>
            <person name="Palaniappan K."/>
            <person name="Ivanova N."/>
            <person name="Schaumberg A."/>
            <person name="Pati A."/>
            <person name="Liolios K."/>
            <person name="Nordberg H.P."/>
            <person name="Cantor M.N."/>
            <person name="Hua S.X."/>
            <person name="Woyke T."/>
        </authorList>
    </citation>
    <scope>NUCLEOTIDE SEQUENCE [LARGE SCALE GENOMIC DNA]</scope>
    <source>
        <strain evidence="16">DSM 19437</strain>
    </source>
</reference>
<dbReference type="Pfam" id="PF00703">
    <property type="entry name" value="Glyco_hydro_2"/>
    <property type="match status" value="1"/>
</dbReference>
<evidence type="ECO:0000259" key="14">
    <source>
        <dbReference type="Pfam" id="PF02929"/>
    </source>
</evidence>
<dbReference type="GO" id="GO:0016740">
    <property type="term" value="F:transferase activity"/>
    <property type="evidence" value="ECO:0007669"/>
    <property type="project" value="UniProtKB-KW"/>
</dbReference>
<evidence type="ECO:0000256" key="3">
    <source>
        <dbReference type="ARBA" id="ARBA00007401"/>
    </source>
</evidence>
<feature type="signal peptide" evidence="10">
    <location>
        <begin position="1"/>
        <end position="18"/>
    </location>
</feature>
<evidence type="ECO:0000256" key="1">
    <source>
        <dbReference type="ARBA" id="ARBA00001412"/>
    </source>
</evidence>
<proteinExistence type="inferred from homology"/>
<comment type="subunit">
    <text evidence="4">Monomer.</text>
</comment>
<feature type="domain" description="Glycoside hydrolase family 2 immunoglobulin-like beta-sandwich" evidence="11">
    <location>
        <begin position="186"/>
        <end position="286"/>
    </location>
</feature>
<dbReference type="GO" id="GO:0030246">
    <property type="term" value="F:carbohydrate binding"/>
    <property type="evidence" value="ECO:0007669"/>
    <property type="project" value="InterPro"/>
</dbReference>
<evidence type="ECO:0000259" key="13">
    <source>
        <dbReference type="Pfam" id="PF02837"/>
    </source>
</evidence>
<evidence type="ECO:0000256" key="5">
    <source>
        <dbReference type="ARBA" id="ARBA00012756"/>
    </source>
</evidence>
<comment type="catalytic activity">
    <reaction evidence="1">
        <text>Hydrolysis of terminal non-reducing beta-D-galactose residues in beta-D-galactosides.</text>
        <dbReference type="EC" id="3.2.1.23"/>
    </reaction>
</comment>
<dbReference type="InterPro" id="IPR006101">
    <property type="entry name" value="Glyco_hydro_2"/>
</dbReference>
<feature type="chain" id="PRO_5004788207" description="beta-galactosidase" evidence="10">
    <location>
        <begin position="19"/>
        <end position="922"/>
    </location>
</feature>
<dbReference type="Gene3D" id="2.60.120.260">
    <property type="entry name" value="Galactose-binding domain-like"/>
    <property type="match status" value="1"/>
</dbReference>
<feature type="domain" description="Glycosyl hydrolases family 2 sugar binding" evidence="13">
    <location>
        <begin position="51"/>
        <end position="184"/>
    </location>
</feature>
<evidence type="ECO:0000313" key="16">
    <source>
        <dbReference type="Proteomes" id="UP000003586"/>
    </source>
</evidence>
<dbReference type="SUPFAM" id="SSF51445">
    <property type="entry name" value="(Trans)glycosidases"/>
    <property type="match status" value="1"/>
</dbReference>
<feature type="domain" description="Glycoside hydrolase family 2 catalytic" evidence="12">
    <location>
        <begin position="290"/>
        <end position="506"/>
    </location>
</feature>
<dbReference type="SUPFAM" id="SSF74650">
    <property type="entry name" value="Galactose mutarotase-like"/>
    <property type="match status" value="1"/>
</dbReference>
<dbReference type="Gene3D" id="2.60.40.10">
    <property type="entry name" value="Immunoglobulins"/>
    <property type="match status" value="1"/>
</dbReference>
<dbReference type="InterPro" id="IPR008979">
    <property type="entry name" value="Galactose-bd-like_sf"/>
</dbReference>
<dbReference type="InterPro" id="IPR050347">
    <property type="entry name" value="Bact_Beta-galactosidase"/>
</dbReference>
<feature type="domain" description="Beta galactosidase small chain/" evidence="14">
    <location>
        <begin position="719"/>
        <end position="806"/>
    </location>
</feature>
<dbReference type="KEGG" id="nso:NIASO_20155"/>
<dbReference type="InterPro" id="IPR036156">
    <property type="entry name" value="Beta-gal/glucu_dom_sf"/>
</dbReference>
<dbReference type="EC" id="3.2.1.23" evidence="5"/>
<organism evidence="15 16">
    <name type="scientific">Niabella soli DSM 19437</name>
    <dbReference type="NCBI Taxonomy" id="929713"/>
    <lineage>
        <taxon>Bacteria</taxon>
        <taxon>Pseudomonadati</taxon>
        <taxon>Bacteroidota</taxon>
        <taxon>Chitinophagia</taxon>
        <taxon>Chitinophagales</taxon>
        <taxon>Chitinophagaceae</taxon>
        <taxon>Niabella</taxon>
    </lineage>
</organism>
<dbReference type="eggNOG" id="COG3250">
    <property type="taxonomic scope" value="Bacteria"/>
</dbReference>
<comment type="cofactor">
    <cofactor evidence="2">
        <name>Ca(2+)</name>
        <dbReference type="ChEBI" id="CHEBI:29108"/>
    </cofactor>
</comment>
<accession>W0F1H7</accession>
<dbReference type="HOGENOM" id="CLU_007798_0_0_10"/>
<evidence type="ECO:0000313" key="15">
    <source>
        <dbReference type="EMBL" id="AHF16867.1"/>
    </source>
</evidence>
<dbReference type="Gene3D" id="2.70.98.10">
    <property type="match status" value="1"/>
</dbReference>
<dbReference type="InterPro" id="IPR006104">
    <property type="entry name" value="Glyco_hydro_2_N"/>
</dbReference>
<dbReference type="InterPro" id="IPR006103">
    <property type="entry name" value="Glyco_hydro_2_cat"/>
</dbReference>
<keyword evidence="8" id="KW-0326">Glycosidase</keyword>
<dbReference type="EMBL" id="CP007035">
    <property type="protein sequence ID" value="AHF16867.1"/>
    <property type="molecule type" value="Genomic_DNA"/>
</dbReference>
<dbReference type="OrthoDB" id="9801077at2"/>
<dbReference type="STRING" id="929713.NIASO_20155"/>
<dbReference type="GO" id="GO:0004565">
    <property type="term" value="F:beta-galactosidase activity"/>
    <property type="evidence" value="ECO:0007669"/>
    <property type="project" value="UniProtKB-EC"/>
</dbReference>
<name>W0F1H7_9BACT</name>
<dbReference type="PANTHER" id="PTHR46323">
    <property type="entry name" value="BETA-GALACTOSIDASE"/>
    <property type="match status" value="1"/>
</dbReference>
<gene>
    <name evidence="15" type="ORF">NIASO_20155</name>
</gene>
<dbReference type="InterPro" id="IPR017853">
    <property type="entry name" value="GH"/>
</dbReference>
<dbReference type="SUPFAM" id="SSF49785">
    <property type="entry name" value="Galactose-binding domain-like"/>
    <property type="match status" value="1"/>
</dbReference>
<dbReference type="PANTHER" id="PTHR46323:SF2">
    <property type="entry name" value="BETA-GALACTOSIDASE"/>
    <property type="match status" value="1"/>
</dbReference>
<evidence type="ECO:0000256" key="10">
    <source>
        <dbReference type="SAM" id="SignalP"/>
    </source>
</evidence>
<dbReference type="InterPro" id="IPR006102">
    <property type="entry name" value="Ig-like_GH2"/>
</dbReference>
<sequence>MKRIIYMLFLILATQANAQQTEVQYLSGKGNNDMVQWDFYCTGGMNANKWTTIGVPSCWVLQGFGKYNYGFAKDSAKGKEKGLYKRSFTVPAGWKNKVINIVFEGVMTDAEVKVNGTLAGPIHQGAFYAFRYDISKLLNYGKDNLLEVAVAKHSANESVNAAERKGDFWIFGGIFRPVWLEALPPTHINAVKIDARANGSFAAVVQTNASGRERMRFEIYDSRNNKVGSYGAQNASDLRKGNFFAQGQLNGIKSWSPEAPNRYKVVFTLYKNGQVVHRVSQKFGFRTVELRQRDGIYINGVKAKFKGINRHSFRPETGRTMSLQNSIEDVLLIKQMNMNAVRMSHYPPDGHFLDVCDSLGLFVMDELAGWHGHYDTPTGTKLLKEMIDHDANHPSVVIWSNGNEGGHNFDLDPLFTRFDIQQRPVVHPWQLFNGIETQHYRQYNYGVGNYDQGHDIVLPTEFLHGQYDGGHGAGLEDYWEKMWRDPLHAGGFLWDFADQAVVRKDLNDSLDTNKGNAADGIVGPHHEKEGSFYAVKQIWSPVYFERREITPEFDGRFILENRYLYTNLDQCSFSWKLEKLTLRKGTITGVSKAPSVKPGNKGILQVTLPAGWNGYDVLYITVTDNHKQELFTWSFPISRPAKITGALVKGSTAKQPVTIAVEGTLYKVRVGAITLTFNKADGLLKEVQNSKGLLPLSNGPVIAGGATNFADLSYHYDSAKNLVLASTYHKKNSFNTLQWTIHTNGWVQLTVNYFPDSLHTKMLGINFDFPEKEMRSVTYMGNGPYGVWRNRMQGTSLGIWNKKYNNTETGETWNYPEFKGYYSGFYYGQFNSGVQSFTVATETEDLFLRLYSAKWRTDPWHNYEPWFPKGDISFMQAIPSIGNKTQTRETTGPMGLDNIYYDYDKDPGRALKMTLWFDFNSK</sequence>
<dbReference type="Proteomes" id="UP000003586">
    <property type="component" value="Chromosome"/>
</dbReference>
<dbReference type="InterPro" id="IPR011013">
    <property type="entry name" value="Gal_mutarotase_sf_dom"/>
</dbReference>
<dbReference type="Gene3D" id="3.20.20.80">
    <property type="entry name" value="Glycosidases"/>
    <property type="match status" value="1"/>
</dbReference>
<keyword evidence="7" id="KW-0106">Calcium</keyword>
<dbReference type="GO" id="GO:0009341">
    <property type="term" value="C:beta-galactosidase complex"/>
    <property type="evidence" value="ECO:0007669"/>
    <property type="project" value="InterPro"/>
</dbReference>
<dbReference type="AlphaFoldDB" id="W0F1H7"/>
<evidence type="ECO:0000256" key="8">
    <source>
        <dbReference type="ARBA" id="ARBA00023295"/>
    </source>
</evidence>
<keyword evidence="16" id="KW-1185">Reference proteome</keyword>
<dbReference type="InterPro" id="IPR014718">
    <property type="entry name" value="GH-type_carb-bd"/>
</dbReference>
<evidence type="ECO:0000256" key="4">
    <source>
        <dbReference type="ARBA" id="ARBA00011245"/>
    </source>
</evidence>
<protein>
    <recommendedName>
        <fullName evidence="5">beta-galactosidase</fullName>
        <ecNumber evidence="5">3.2.1.23</ecNumber>
    </recommendedName>
    <alternativeName>
        <fullName evidence="9">Lactase</fullName>
    </alternativeName>
</protein>
<evidence type="ECO:0000256" key="9">
    <source>
        <dbReference type="ARBA" id="ARBA00032230"/>
    </source>
</evidence>
<evidence type="ECO:0000259" key="11">
    <source>
        <dbReference type="Pfam" id="PF00703"/>
    </source>
</evidence>
<dbReference type="SUPFAM" id="SSF49303">
    <property type="entry name" value="beta-Galactosidase/glucuronidase domain"/>
    <property type="match status" value="2"/>
</dbReference>
<dbReference type="RefSeq" id="WP_008588590.1">
    <property type="nucleotide sequence ID" value="NZ_CP007035.1"/>
</dbReference>
<dbReference type="PRINTS" id="PR00132">
    <property type="entry name" value="GLHYDRLASE2"/>
</dbReference>
<evidence type="ECO:0000256" key="6">
    <source>
        <dbReference type="ARBA" id="ARBA00022801"/>
    </source>
</evidence>
<keyword evidence="6" id="KW-0378">Hydrolase</keyword>
<evidence type="ECO:0000256" key="7">
    <source>
        <dbReference type="ARBA" id="ARBA00022837"/>
    </source>
</evidence>
<evidence type="ECO:0000256" key="2">
    <source>
        <dbReference type="ARBA" id="ARBA00001913"/>
    </source>
</evidence>
<comment type="similarity">
    <text evidence="3">Belongs to the glycosyl hydrolase 2 family.</text>
</comment>
<dbReference type="InterPro" id="IPR004199">
    <property type="entry name" value="B-gal_small/dom_5"/>
</dbReference>
<dbReference type="GO" id="GO:0005990">
    <property type="term" value="P:lactose catabolic process"/>
    <property type="evidence" value="ECO:0007669"/>
    <property type="project" value="TreeGrafter"/>
</dbReference>
<dbReference type="Pfam" id="PF02837">
    <property type="entry name" value="Glyco_hydro_2_N"/>
    <property type="match status" value="1"/>
</dbReference>
<dbReference type="InterPro" id="IPR013783">
    <property type="entry name" value="Ig-like_fold"/>
</dbReference>
<dbReference type="Pfam" id="PF02836">
    <property type="entry name" value="Glyco_hydro_2_C"/>
    <property type="match status" value="1"/>
</dbReference>
<evidence type="ECO:0000259" key="12">
    <source>
        <dbReference type="Pfam" id="PF02836"/>
    </source>
</evidence>
<keyword evidence="15" id="KW-0808">Transferase</keyword>
<dbReference type="Pfam" id="PF02929">
    <property type="entry name" value="Bgal_small_N"/>
    <property type="match status" value="1"/>
</dbReference>